<accession>A0A9P9DMZ0</accession>
<comment type="caution">
    <text evidence="1">The sequence shown here is derived from an EMBL/GenBank/DDBJ whole genome shotgun (WGS) entry which is preliminary data.</text>
</comment>
<gene>
    <name evidence="1" type="ORF">B0J11DRAFT_531228</name>
</gene>
<keyword evidence="2" id="KW-1185">Reference proteome</keyword>
<reference evidence="1" key="1">
    <citation type="journal article" date="2021" name="Nat. Commun.">
        <title>Genetic determinants of endophytism in the Arabidopsis root mycobiome.</title>
        <authorList>
            <person name="Mesny F."/>
            <person name="Miyauchi S."/>
            <person name="Thiergart T."/>
            <person name="Pickel B."/>
            <person name="Atanasova L."/>
            <person name="Karlsson M."/>
            <person name="Huettel B."/>
            <person name="Barry K.W."/>
            <person name="Haridas S."/>
            <person name="Chen C."/>
            <person name="Bauer D."/>
            <person name="Andreopoulos W."/>
            <person name="Pangilinan J."/>
            <person name="LaButti K."/>
            <person name="Riley R."/>
            <person name="Lipzen A."/>
            <person name="Clum A."/>
            <person name="Drula E."/>
            <person name="Henrissat B."/>
            <person name="Kohler A."/>
            <person name="Grigoriev I.V."/>
            <person name="Martin F.M."/>
            <person name="Hacquard S."/>
        </authorList>
    </citation>
    <scope>NUCLEOTIDE SEQUENCE</scope>
    <source>
        <strain evidence="1">MPI-CAGE-CH-0243</strain>
    </source>
</reference>
<dbReference type="Proteomes" id="UP000700596">
    <property type="component" value="Unassembled WGS sequence"/>
</dbReference>
<evidence type="ECO:0000313" key="1">
    <source>
        <dbReference type="EMBL" id="KAH7122349.1"/>
    </source>
</evidence>
<name>A0A9P9DMZ0_9PLEO</name>
<evidence type="ECO:0000313" key="2">
    <source>
        <dbReference type="Proteomes" id="UP000700596"/>
    </source>
</evidence>
<proteinExistence type="predicted"/>
<protein>
    <submittedName>
        <fullName evidence="1">Uncharacterized protein</fullName>
    </submittedName>
</protein>
<sequence length="232" mass="25836">MSLQCKISIRYFSSPDSSVNMNTTAQNGPHIIRLKSFVEPQDILTRHGYIIQPLPDEELLLKRQCLRCGKALSQCIPKKNNHPRCLTPTHATDGTVMAIVLPTSSIDKPASASGFRCKCHPGKITQKRWTCCGQHMSAKPCSGSHTHCPRMYAAGELDKLYQFHPTPGILHYSSDIREAVALDALDALDCEIERAVLGNSKLIRITVINYFTCKLLLNNIVKLSIPMQHLNT</sequence>
<dbReference type="AlphaFoldDB" id="A0A9P9DMZ0"/>
<organism evidence="1 2">
    <name type="scientific">Dendryphion nanum</name>
    <dbReference type="NCBI Taxonomy" id="256645"/>
    <lineage>
        <taxon>Eukaryota</taxon>
        <taxon>Fungi</taxon>
        <taxon>Dikarya</taxon>
        <taxon>Ascomycota</taxon>
        <taxon>Pezizomycotina</taxon>
        <taxon>Dothideomycetes</taxon>
        <taxon>Pleosporomycetidae</taxon>
        <taxon>Pleosporales</taxon>
        <taxon>Torulaceae</taxon>
        <taxon>Dendryphion</taxon>
    </lineage>
</organism>
<dbReference type="OrthoDB" id="16516at2759"/>
<dbReference type="EMBL" id="JAGMWT010000009">
    <property type="protein sequence ID" value="KAH7122349.1"/>
    <property type="molecule type" value="Genomic_DNA"/>
</dbReference>